<dbReference type="PROSITE" id="PS50003">
    <property type="entry name" value="PH_DOMAIN"/>
    <property type="match status" value="1"/>
</dbReference>
<keyword evidence="14" id="KW-1185">Reference proteome</keyword>
<evidence type="ECO:0000259" key="12">
    <source>
        <dbReference type="PROSITE" id="PS50178"/>
    </source>
</evidence>
<reference evidence="13" key="1">
    <citation type="submission" date="2021-06" db="EMBL/GenBank/DDBJ databases">
        <authorList>
            <person name="Kallberg Y."/>
            <person name="Tangrot J."/>
            <person name="Rosling A."/>
        </authorList>
    </citation>
    <scope>NUCLEOTIDE SEQUENCE</scope>
    <source>
        <strain evidence="13">FL966</strain>
    </source>
</reference>
<dbReference type="PANTHER" id="PTHR12673">
    <property type="entry name" value="FACIOGENITAL DYSPLASIA PROTEIN"/>
    <property type="match status" value="1"/>
</dbReference>
<dbReference type="Proteomes" id="UP000789759">
    <property type="component" value="Unassembled WGS sequence"/>
</dbReference>
<dbReference type="PANTHER" id="PTHR12673:SF270">
    <property type="entry name" value="FYVE-TYPE DOMAIN-CONTAINING PROTEIN"/>
    <property type="match status" value="1"/>
</dbReference>
<feature type="domain" description="FYVE-type" evidence="12">
    <location>
        <begin position="539"/>
        <end position="601"/>
    </location>
</feature>
<evidence type="ECO:0000256" key="1">
    <source>
        <dbReference type="ARBA" id="ARBA00004245"/>
    </source>
</evidence>
<dbReference type="AlphaFoldDB" id="A0A9N9FZV6"/>
<evidence type="ECO:0000259" key="11">
    <source>
        <dbReference type="PROSITE" id="PS50010"/>
    </source>
</evidence>
<keyword evidence="4" id="KW-0479">Metal-binding</keyword>
<evidence type="ECO:0000256" key="6">
    <source>
        <dbReference type="ARBA" id="ARBA00022833"/>
    </source>
</evidence>
<evidence type="ECO:0000256" key="8">
    <source>
        <dbReference type="PROSITE-ProRule" id="PRU00091"/>
    </source>
</evidence>
<dbReference type="InterPro" id="IPR000306">
    <property type="entry name" value="Znf_FYVE"/>
</dbReference>
<evidence type="ECO:0000256" key="2">
    <source>
        <dbReference type="ARBA" id="ARBA00022490"/>
    </source>
</evidence>
<dbReference type="SUPFAM" id="SSF48065">
    <property type="entry name" value="DBL homology domain (DH-domain)"/>
    <property type="match status" value="1"/>
</dbReference>
<proteinExistence type="predicted"/>
<keyword evidence="3" id="KW-0344">Guanine-nucleotide releasing factor</keyword>
<feature type="region of interest" description="Disordered" evidence="9">
    <location>
        <begin position="158"/>
        <end position="177"/>
    </location>
</feature>
<dbReference type="Pfam" id="PF01363">
    <property type="entry name" value="FYVE"/>
    <property type="match status" value="1"/>
</dbReference>
<dbReference type="PROSITE" id="PS50010">
    <property type="entry name" value="DH_2"/>
    <property type="match status" value="1"/>
</dbReference>
<evidence type="ECO:0000256" key="3">
    <source>
        <dbReference type="ARBA" id="ARBA00022658"/>
    </source>
</evidence>
<protein>
    <submittedName>
        <fullName evidence="13">8799_t:CDS:1</fullName>
    </submittedName>
</protein>
<dbReference type="SMART" id="SM00325">
    <property type="entry name" value="RhoGEF"/>
    <property type="match status" value="1"/>
</dbReference>
<dbReference type="GO" id="GO:0005085">
    <property type="term" value="F:guanyl-nucleotide exchange factor activity"/>
    <property type="evidence" value="ECO:0007669"/>
    <property type="project" value="UniProtKB-KW"/>
</dbReference>
<dbReference type="EMBL" id="CAJVQA010003326">
    <property type="protein sequence ID" value="CAG8571969.1"/>
    <property type="molecule type" value="Genomic_DNA"/>
</dbReference>
<dbReference type="InterPro" id="IPR011993">
    <property type="entry name" value="PH-like_dom_sf"/>
</dbReference>
<sequence length="647" mass="73051">MESHASIPTIPVIPTTASSATSYEQQKGVPISPPVRRAVLSVRRQSWVFDKPSLLEAESVYLQSNAILEKCMPTAKSRLSILIQKDRSRGKVNDDNSLNNYDKNDTSDTASIFSISSIQSESSNAFHFFSPINNPSRKRHSTSALSNGSKQIIVAPRCTSMPTSPTNLPEKVDSSEPISSLRSTSAARAQFNNRASRASIKMSVNTLMQKRLMIALEIITTERHYIDSLLLVQRLFLNPLLESLSTKNPILTKKPIKNIFANFLDLLNVNTELLKRLEERLSGSNDVPADEDGESKFWNPETGCLGDIFLNMAPFFKMYSIYVKNFNSALSVIDIQLRDNPLFSAFLRDVIKTGKCKGLTLQAYLIMPVQRIPKYKLLLEGLLKKTTESHPDYLNLKKALQTIEHVATFVNETIRQHEMIISMLEIQKSLIGFDETLLIPGRTLIKRGTLMKDVTVLAVEDCSAVKNAFQVLSPQKSFILYTDNKSEKESWINTIRNTQEKFLSAKRTLNVDRPILTERKYSYKKCVVDNYHAPIWVPDAEADRCMNCSEVFTLFLRKHHCRACGKVVCHTCSTRNFVIPGSSEREDKIARACDPCFFTMFPDAIRDEDLAPGIHIWNTSISSVSCAPRLESSQQDNKNIHDSFKEF</sequence>
<feature type="domain" description="PH" evidence="10">
    <location>
        <begin position="376"/>
        <end position="500"/>
    </location>
</feature>
<dbReference type="GO" id="GO:0005737">
    <property type="term" value="C:cytoplasm"/>
    <property type="evidence" value="ECO:0007669"/>
    <property type="project" value="TreeGrafter"/>
</dbReference>
<dbReference type="CDD" id="cd00160">
    <property type="entry name" value="RhoGEF"/>
    <property type="match status" value="1"/>
</dbReference>
<dbReference type="OrthoDB" id="660555at2759"/>
<dbReference type="Pfam" id="PF00621">
    <property type="entry name" value="RhoGEF"/>
    <property type="match status" value="1"/>
</dbReference>
<dbReference type="InterPro" id="IPR011011">
    <property type="entry name" value="Znf_FYVE_PHD"/>
</dbReference>
<dbReference type="SUPFAM" id="SSF50729">
    <property type="entry name" value="PH domain-like"/>
    <property type="match status" value="1"/>
</dbReference>
<keyword evidence="6" id="KW-0862">Zinc</keyword>
<keyword evidence="2" id="KW-0963">Cytoplasm</keyword>
<dbReference type="InterPro" id="IPR001849">
    <property type="entry name" value="PH_domain"/>
</dbReference>
<evidence type="ECO:0000256" key="4">
    <source>
        <dbReference type="ARBA" id="ARBA00022723"/>
    </source>
</evidence>
<dbReference type="Gene3D" id="2.30.29.30">
    <property type="entry name" value="Pleckstrin-homology domain (PH domain)/Phosphotyrosine-binding domain (PTB)"/>
    <property type="match status" value="1"/>
</dbReference>
<dbReference type="SUPFAM" id="SSF57903">
    <property type="entry name" value="FYVE/PHD zinc finger"/>
    <property type="match status" value="1"/>
</dbReference>
<evidence type="ECO:0000259" key="10">
    <source>
        <dbReference type="PROSITE" id="PS50003"/>
    </source>
</evidence>
<dbReference type="InterPro" id="IPR013083">
    <property type="entry name" value="Znf_RING/FYVE/PHD"/>
</dbReference>
<organism evidence="13 14">
    <name type="scientific">Cetraspora pellucida</name>
    <dbReference type="NCBI Taxonomy" id="1433469"/>
    <lineage>
        <taxon>Eukaryota</taxon>
        <taxon>Fungi</taxon>
        <taxon>Fungi incertae sedis</taxon>
        <taxon>Mucoromycota</taxon>
        <taxon>Glomeromycotina</taxon>
        <taxon>Glomeromycetes</taxon>
        <taxon>Diversisporales</taxon>
        <taxon>Gigasporaceae</taxon>
        <taxon>Cetraspora</taxon>
    </lineage>
</organism>
<dbReference type="PROSITE" id="PS50178">
    <property type="entry name" value="ZF_FYVE"/>
    <property type="match status" value="1"/>
</dbReference>
<name>A0A9N9FZV6_9GLOM</name>
<evidence type="ECO:0000256" key="7">
    <source>
        <dbReference type="ARBA" id="ARBA00023212"/>
    </source>
</evidence>
<dbReference type="InterPro" id="IPR051092">
    <property type="entry name" value="FYVE_RhoGEF_PH"/>
</dbReference>
<comment type="caution">
    <text evidence="13">The sequence shown here is derived from an EMBL/GenBank/DDBJ whole genome shotgun (WGS) entry which is preliminary data.</text>
</comment>
<evidence type="ECO:0000256" key="9">
    <source>
        <dbReference type="SAM" id="MobiDB-lite"/>
    </source>
</evidence>
<accession>A0A9N9FZV6</accession>
<dbReference type="GO" id="GO:0008270">
    <property type="term" value="F:zinc ion binding"/>
    <property type="evidence" value="ECO:0007669"/>
    <property type="project" value="UniProtKB-KW"/>
</dbReference>
<gene>
    <name evidence="13" type="ORF">CPELLU_LOCUS5695</name>
</gene>
<keyword evidence="7" id="KW-0206">Cytoskeleton</keyword>
<keyword evidence="5 8" id="KW-0863">Zinc-finger</keyword>
<evidence type="ECO:0000313" key="13">
    <source>
        <dbReference type="EMBL" id="CAG8571969.1"/>
    </source>
</evidence>
<evidence type="ECO:0000313" key="14">
    <source>
        <dbReference type="Proteomes" id="UP000789759"/>
    </source>
</evidence>
<evidence type="ECO:0000256" key="5">
    <source>
        <dbReference type="ARBA" id="ARBA00022771"/>
    </source>
</evidence>
<dbReference type="InterPro" id="IPR000219">
    <property type="entry name" value="DH_dom"/>
</dbReference>
<dbReference type="Gene3D" id="1.20.900.10">
    <property type="entry name" value="Dbl homology (DH) domain"/>
    <property type="match status" value="1"/>
</dbReference>
<dbReference type="InterPro" id="IPR035899">
    <property type="entry name" value="DBL_dom_sf"/>
</dbReference>
<dbReference type="SMART" id="SM00064">
    <property type="entry name" value="FYVE"/>
    <property type="match status" value="1"/>
</dbReference>
<dbReference type="GO" id="GO:0005856">
    <property type="term" value="C:cytoskeleton"/>
    <property type="evidence" value="ECO:0007669"/>
    <property type="project" value="UniProtKB-SubCell"/>
</dbReference>
<dbReference type="Gene3D" id="3.30.40.10">
    <property type="entry name" value="Zinc/RING finger domain, C3HC4 (zinc finger)"/>
    <property type="match status" value="1"/>
</dbReference>
<comment type="subcellular location">
    <subcellularLocation>
        <location evidence="1">Cytoplasm</location>
        <location evidence="1">Cytoskeleton</location>
    </subcellularLocation>
</comment>
<feature type="domain" description="DH" evidence="11">
    <location>
        <begin position="210"/>
        <end position="413"/>
    </location>
</feature>
<dbReference type="InterPro" id="IPR017455">
    <property type="entry name" value="Znf_FYVE-rel"/>
</dbReference>